<evidence type="ECO:0000256" key="5">
    <source>
        <dbReference type="PROSITE-ProRule" id="PRU00221"/>
    </source>
</evidence>
<feature type="region of interest" description="Disordered" evidence="6">
    <location>
        <begin position="1274"/>
        <end position="1294"/>
    </location>
</feature>
<dbReference type="Pfam" id="PF13385">
    <property type="entry name" value="Laminin_G_3"/>
    <property type="match status" value="1"/>
</dbReference>
<dbReference type="InterPro" id="IPR036322">
    <property type="entry name" value="WD40_repeat_dom_sf"/>
</dbReference>
<organism evidence="9 10">
    <name type="scientific">Hapsidospora chrysogenum (strain ATCC 11550 / CBS 779.69 / DSM 880 / IAM 14645 / JCM 23072 / IMI 49137)</name>
    <name type="common">Acremonium chrysogenum</name>
    <dbReference type="NCBI Taxonomy" id="857340"/>
    <lineage>
        <taxon>Eukaryota</taxon>
        <taxon>Fungi</taxon>
        <taxon>Dikarya</taxon>
        <taxon>Ascomycota</taxon>
        <taxon>Pezizomycotina</taxon>
        <taxon>Sordariomycetes</taxon>
        <taxon>Hypocreomycetidae</taxon>
        <taxon>Hypocreales</taxon>
        <taxon>Bionectriaceae</taxon>
        <taxon>Hapsidospora</taxon>
    </lineage>
</organism>
<feature type="compositionally biased region" description="Acidic residues" evidence="6">
    <location>
        <begin position="1788"/>
        <end position="1818"/>
    </location>
</feature>
<evidence type="ECO:0000256" key="2">
    <source>
        <dbReference type="ARBA" id="ARBA00022737"/>
    </source>
</evidence>
<dbReference type="Gene3D" id="2.60.120.200">
    <property type="match status" value="1"/>
</dbReference>
<name>A0A086T8G0_HAPC1</name>
<evidence type="ECO:0000313" key="9">
    <source>
        <dbReference type="EMBL" id="KFH45642.1"/>
    </source>
</evidence>
<gene>
    <name evidence="9" type="ORF">ACRE_035650</name>
</gene>
<evidence type="ECO:0000256" key="4">
    <source>
        <dbReference type="ARBA" id="ARBA00073334"/>
    </source>
</evidence>
<dbReference type="InterPro" id="IPR015943">
    <property type="entry name" value="WD40/YVTN_repeat-like_dom_sf"/>
</dbReference>
<dbReference type="OrthoDB" id="26681at2759"/>
<dbReference type="STRING" id="857340.A0A086T8G0"/>
<keyword evidence="10" id="KW-1185">Reference proteome</keyword>
<dbReference type="SMART" id="SM01026">
    <property type="entry name" value="Beach"/>
    <property type="match status" value="1"/>
</dbReference>
<dbReference type="InterPro" id="IPR011993">
    <property type="entry name" value="PH-like_dom_sf"/>
</dbReference>
<dbReference type="SMART" id="SM00320">
    <property type="entry name" value="WD40"/>
    <property type="match status" value="4"/>
</dbReference>
<dbReference type="SUPFAM" id="SSF49899">
    <property type="entry name" value="Concanavalin A-like lectins/glucanases"/>
    <property type="match status" value="1"/>
</dbReference>
<dbReference type="InterPro" id="IPR051944">
    <property type="entry name" value="BEACH_domain_protein"/>
</dbReference>
<feature type="compositionally biased region" description="Polar residues" evidence="6">
    <location>
        <begin position="16"/>
        <end position="25"/>
    </location>
</feature>
<dbReference type="PROSITE" id="PS50294">
    <property type="entry name" value="WD_REPEATS_REGION"/>
    <property type="match status" value="1"/>
</dbReference>
<evidence type="ECO:0000256" key="6">
    <source>
        <dbReference type="SAM" id="MobiDB-lite"/>
    </source>
</evidence>
<evidence type="ECO:0000313" key="10">
    <source>
        <dbReference type="Proteomes" id="UP000029964"/>
    </source>
</evidence>
<dbReference type="Proteomes" id="UP000029964">
    <property type="component" value="Unassembled WGS sequence"/>
</dbReference>
<dbReference type="SUPFAM" id="SSF81837">
    <property type="entry name" value="BEACH domain"/>
    <property type="match status" value="1"/>
</dbReference>
<dbReference type="Pfam" id="PF00400">
    <property type="entry name" value="WD40"/>
    <property type="match status" value="1"/>
</dbReference>
<dbReference type="Pfam" id="PF14844">
    <property type="entry name" value="PH_BEACH"/>
    <property type="match status" value="1"/>
</dbReference>
<dbReference type="PANTHER" id="PTHR46108:SF4">
    <property type="entry name" value="BLUE CHEESE"/>
    <property type="match status" value="1"/>
</dbReference>
<evidence type="ECO:0000259" key="8">
    <source>
        <dbReference type="PROSITE" id="PS51783"/>
    </source>
</evidence>
<dbReference type="Pfam" id="PF02138">
    <property type="entry name" value="Beach"/>
    <property type="match status" value="1"/>
</dbReference>
<feature type="region of interest" description="Disordered" evidence="6">
    <location>
        <begin position="1"/>
        <end position="26"/>
    </location>
</feature>
<dbReference type="FunFam" id="1.10.1540.10:FF:000001">
    <property type="entry name" value="neurobeachin isoform X1"/>
    <property type="match status" value="1"/>
</dbReference>
<evidence type="ECO:0000256" key="3">
    <source>
        <dbReference type="ARBA" id="ARBA00054699"/>
    </source>
</evidence>
<dbReference type="PROSITE" id="PS51783">
    <property type="entry name" value="PH_BEACH"/>
    <property type="match status" value="1"/>
</dbReference>
<feature type="repeat" description="WD" evidence="5">
    <location>
        <begin position="2422"/>
        <end position="2463"/>
    </location>
</feature>
<dbReference type="InterPro" id="IPR001680">
    <property type="entry name" value="WD40_rpt"/>
</dbReference>
<evidence type="ECO:0000259" key="7">
    <source>
        <dbReference type="PROSITE" id="PS50197"/>
    </source>
</evidence>
<dbReference type="Gene3D" id="2.30.29.30">
    <property type="entry name" value="Pleckstrin-homology domain (PH domain)/Phosphotyrosine-binding domain (PTB)"/>
    <property type="match status" value="1"/>
</dbReference>
<feature type="compositionally biased region" description="Basic and acidic residues" evidence="6">
    <location>
        <begin position="1119"/>
        <end position="1137"/>
    </location>
</feature>
<proteinExistence type="predicted"/>
<comment type="function">
    <text evidence="3">May be involved in protein sorting and cell wall formation.</text>
</comment>
<dbReference type="CDD" id="cd06071">
    <property type="entry name" value="Beach"/>
    <property type="match status" value="1"/>
</dbReference>
<comment type="caution">
    <text evidence="9">The sequence shown here is derived from an EMBL/GenBank/DDBJ whole genome shotgun (WGS) entry which is preliminary data.</text>
</comment>
<keyword evidence="1 5" id="KW-0853">WD repeat</keyword>
<dbReference type="InterPro" id="IPR000409">
    <property type="entry name" value="BEACH_dom"/>
</dbReference>
<accession>A0A086T8G0</accession>
<dbReference type="EMBL" id="JPKY01000029">
    <property type="protein sequence ID" value="KFH45642.1"/>
    <property type="molecule type" value="Genomic_DNA"/>
</dbReference>
<dbReference type="SUPFAM" id="SSF50729">
    <property type="entry name" value="PH domain-like"/>
    <property type="match status" value="1"/>
</dbReference>
<keyword evidence="2" id="KW-0677">Repeat</keyword>
<dbReference type="Gene3D" id="1.10.1540.10">
    <property type="entry name" value="BEACH domain"/>
    <property type="match status" value="1"/>
</dbReference>
<dbReference type="PROSITE" id="PS50082">
    <property type="entry name" value="WD_REPEATS_2"/>
    <property type="match status" value="1"/>
</dbReference>
<dbReference type="InterPro" id="IPR036372">
    <property type="entry name" value="BEACH_dom_sf"/>
</dbReference>
<feature type="domain" description="BEACH-type PH" evidence="8">
    <location>
        <begin position="1830"/>
        <end position="1963"/>
    </location>
</feature>
<feature type="compositionally biased region" description="Low complexity" evidence="6">
    <location>
        <begin position="1753"/>
        <end position="1763"/>
    </location>
</feature>
<dbReference type="InterPro" id="IPR013320">
    <property type="entry name" value="ConA-like_dom_sf"/>
</dbReference>
<dbReference type="Gene3D" id="2.130.10.10">
    <property type="entry name" value="YVTN repeat-like/Quinoprotein amine dehydrogenase"/>
    <property type="match status" value="1"/>
</dbReference>
<reference evidence="10" key="1">
    <citation type="journal article" date="2014" name="Genome Announc.">
        <title>Genome sequence and annotation of Acremonium chrysogenum, producer of the beta-lactam antibiotic cephalosporin C.</title>
        <authorList>
            <person name="Terfehr D."/>
            <person name="Dahlmann T.A."/>
            <person name="Specht T."/>
            <person name="Zadra I."/>
            <person name="Kuernsteiner H."/>
            <person name="Kueck U."/>
        </authorList>
    </citation>
    <scope>NUCLEOTIDE SEQUENCE [LARGE SCALE GENOMIC DNA]</scope>
    <source>
        <strain evidence="10">ATCC 11550 / CBS 779.69 / DSM 880 / IAM 14645 / JCM 23072 / IMI 49137</strain>
    </source>
</reference>
<dbReference type="CDD" id="cd01201">
    <property type="entry name" value="PH_BEACH"/>
    <property type="match status" value="1"/>
</dbReference>
<dbReference type="InterPro" id="IPR023362">
    <property type="entry name" value="PH-BEACH_dom"/>
</dbReference>
<sequence length="2607" mass="293388">MTTEQTMSALPRRYRSSTSASNPPISKSLEILTAQLDTISRDASTPREDGYPDPSKLVKGLRGVSQQIAASGTAPPQDDFRHAQGFERVLDVLRAFSGYYDPEKRTPSEIISLFKLLKEALNVLSSALRGHSGNKRFFRYRVDGGGWEALEQAIASIGLGGAEPDPWVICHLFGKLLSFCLDDEAIDLLCESVALALRPDTGNQAQNEEDDGAEEQWDLLLARSIDNVGPSVRELVNAKTVIRHPEILRAVVSFWSALPRAAGSSSTPGSLIVLETIRSAVSESVHNRVAVHSTGALSQFLRDVFAPDSTLTAVEHQMVLDICRQLMHLGVNQPADAQFLLTASSAEASEFCLDMTSKYSGPPFFQFDLSIHGYSSLELPSLGRSFPPQSTSGYTFTAWIRVDSYDPTSHTTLFGVFDVTQTCFLLMYLEKDTQNFILQTSVFSNKPSVRFKSVVFKEKQWYHIAIVHRRPKTMASSKASLYVDGEFAEQIRCNYPQTPPLSNGKNESFASFNSNQNKTNPVQAFLGTPRDLSNKVGSAQIFSRWSLASAHLFEDALSDDFLAVHYGLGPRYQGNFQDSLGGFQTYEASATLGLRNEIAHPGANETSDILRAIREKASSLLPESKILLSILPPSTFPSNVQYLNTGLLRSLPRSAARSLFRTSNQEGSPLAINCAVSCVTDALFKVHGIASFRGSPVVAVPSYMDENLWRLAGFTPLALKLLERATSVEETVRALEIMFLCILKSWRNSEAMERDNGYGILGMLLRMKLGYGGWAGNDGSVSKLLISNDERDSLALRVLSLVLGFVGYNHTAPIESFIINPLAYRVLLIDLDIWRKSAPLVQELYYKQFVTFAVLSKFHEFNRRRLIRMRIVRRLLDAIKGEAVAEEVMPHFMAAFEVLVKSNLSQEVMRSLALFITYAFHSPTASLPRTPRPMSATSRSSTPVPFRRQTIDANMGYGSPAPLKYLPKKKLGVKILVMYSGILCEKGNLNHIKKFARTVTNKWLLYLLAEDDVEVVVHGCKILARLLVAHGTTYTTKFANKSGGFTVMANRLRKFWDVPTLWPICLSILFGYDVADIDFGRHFDFFSLVNIFGKRKVAYPDSVQILTSMLQQGFKEVMRNQDDPDSPADRLGPKEGNKSFPTSALKGRQRIDLAEALESRRKSRVVVEWLRRMLTRPVAFDGESVRVQDHTTILLTMIRLLLDIHAKSLKFRDFALSSDWVRLLLAAIYPAIVSADAVTPEVELHSGEAALNFEGNDVIIRPLGGGTVSAPIVRSSSVDAMPSPQSTPPKGTPLRRASSFVLLTSQKSRESSNQSQISQVVSPQKASAAQKPNAILESFLELVTDVFMDQLIARKEFPGFGLFVKVPPGFQEHQAYFESFILRRMITRVTDYLQKSGEAACEPRILTNLARFSLHLSEAIFEGWFLNGAEDMIDFNGMLLEFLQRPDIEKLKSVRLCSQAVNMIRGCLLRIILLRMSDLDNPESTEAEAKNFMNKLAYWQMSILGCFNSDDDYLKLFWYQLYTKLVDDRPSIRLAAANFMRVILVQKPEESFALIRSCMLPDQRKLSRDFQKLTEVDDETFVEWVDKHRPSLDLLFLGSMAKAWEDYVTMENAKTFETAKNRLSKRKDQLQIWYLDNEATSKTLFNHEIGNSAWMKSIYSSEHFKYQRLMQDQQDDLAFLIPAWRKMERDLRRPGAVFSEPAQAKWKLDRTEGRNRMRLRLLPDYSSKEDKYQPKRRATGMAQPALQVDTRVSPSPSSAPSARSPRKRSSPGPVYAGREVNSGTAEQQEADESESGFVPEDDFELVDDPNEPNDEDNFEDKNRKVMRRLEHGDQVQAAYNISRITGLEACEGILIIGKDALYMMDNVFQCANGDIVNVWQAPAEERDPFTQVVTDAKTMEKRQNAGNREQESRHWRWHDVISISKRRFLFRDVAIEIFFTDGRSYLLTQINSAVRDELFVKMMNKAPHTSTASALPNPEDAWRLEVLKVVDEAPQGLGSRIGTLFNSAPWTPIMKRWQRGEVSNFHYLMMVNTLAGRTFNDLTQYPVFPWIIADYTSEDLDLQDPATFRDLSKPMGAQTQARVPGFIETYSALKDIGQEPFHYGTHYSSAMIVSSYLIRLPPFVQSYLLVQGDSFDHADRLFQSIPDAWDSASRKNKADVRELTPEFFCLPEFLTNINDYDFGRRQSTGAKVDNVVLPPWAKEDPKIFIAKHREALESPYVSENLHHWIDLVFGYKQRGEIAVENLNVFHHLSYGGASDLDRITDASERAITAGVIHNFGQTPHQVFAKPHPARENVRCPIRRLDTGVFSLRLDRLLCTSPFRLNFPPYDKYLEWGFADNSIRFFFGDNRKVRFRKSLGYKPEADDGKLAGLFENLHIGQISCATFADSKTLITTGEDCVISVFLVQTAPNKPVEITPKSSLFGHKTPVTTIAVSKVFSTFVTVSSDGQAILWDLNQLAFIRKLPLVRPVEDAKINNVTGEILLCSGPNVLLYTLNGSLILDMNVCADQEDYVHSCAFYEGAGNEWLEDQLIFTGHRRGRVNVWRKSIKGGKWSLDFLRRLDHVDPKGEKGGNTEAGITCISPLPTCVYTGDDDGRVYEWNVAGKDR</sequence>
<dbReference type="InterPro" id="IPR056252">
    <property type="entry name" value="Alfy-like_Arm-like"/>
</dbReference>
<feature type="region of interest" description="Disordered" evidence="6">
    <location>
        <begin position="1719"/>
        <end position="1822"/>
    </location>
</feature>
<feature type="region of interest" description="Disordered" evidence="6">
    <location>
        <begin position="1119"/>
        <end position="1142"/>
    </location>
</feature>
<dbReference type="PROSITE" id="PS50197">
    <property type="entry name" value="BEACH"/>
    <property type="match status" value="1"/>
</dbReference>
<protein>
    <recommendedName>
        <fullName evidence="4">Beige protein homolog 1</fullName>
    </recommendedName>
</protein>
<dbReference type="PANTHER" id="PTHR46108">
    <property type="entry name" value="BLUE CHEESE"/>
    <property type="match status" value="1"/>
</dbReference>
<dbReference type="HOGENOM" id="CLU_000175_2_0_1"/>
<dbReference type="SUPFAM" id="SSF50978">
    <property type="entry name" value="WD40 repeat-like"/>
    <property type="match status" value="1"/>
</dbReference>
<feature type="domain" description="BEACH" evidence="7">
    <location>
        <begin position="2002"/>
        <end position="2294"/>
    </location>
</feature>
<evidence type="ECO:0000256" key="1">
    <source>
        <dbReference type="ARBA" id="ARBA00022574"/>
    </source>
</evidence>
<dbReference type="Pfam" id="PF23295">
    <property type="entry name" value="Arm_4"/>
    <property type="match status" value="1"/>
</dbReference>